<keyword evidence="4" id="KW-0808">Transferase</keyword>
<name>A0A3B0P314_9BACT</name>
<evidence type="ECO:0000313" key="5">
    <source>
        <dbReference type="Proteomes" id="UP000259864"/>
    </source>
</evidence>
<evidence type="ECO:0000256" key="2">
    <source>
        <dbReference type="ARBA" id="ARBA00022898"/>
    </source>
</evidence>
<dbReference type="Gene3D" id="3.90.1150.10">
    <property type="entry name" value="Aspartate Aminotransferase, domain 1"/>
    <property type="match status" value="1"/>
</dbReference>
<feature type="domain" description="Aminotransferase class V" evidence="3">
    <location>
        <begin position="3"/>
        <end position="110"/>
    </location>
</feature>
<dbReference type="GO" id="GO:0031071">
    <property type="term" value="F:cysteine desulfurase activity"/>
    <property type="evidence" value="ECO:0007669"/>
    <property type="project" value="UniProtKB-EC"/>
</dbReference>
<dbReference type="AlphaFoldDB" id="A0A3B0P314"/>
<comment type="cofactor">
    <cofactor evidence="1">
        <name>pyridoxal 5'-phosphate</name>
        <dbReference type="ChEBI" id="CHEBI:597326"/>
    </cofactor>
</comment>
<dbReference type="EC" id="2.8.1.7" evidence="4"/>
<dbReference type="PANTHER" id="PTHR43586">
    <property type="entry name" value="CYSTEINE DESULFURASE"/>
    <property type="match status" value="1"/>
</dbReference>
<evidence type="ECO:0000256" key="1">
    <source>
        <dbReference type="ARBA" id="ARBA00001933"/>
    </source>
</evidence>
<dbReference type="InterPro" id="IPR000192">
    <property type="entry name" value="Aminotrans_V_dom"/>
</dbReference>
<dbReference type="Proteomes" id="UP000259864">
    <property type="component" value="Chromosome 1"/>
</dbReference>
<organism evidence="4 5">
    <name type="scientific">Metamycoplasma alkalescens</name>
    <dbReference type="NCBI Taxonomy" id="45363"/>
    <lineage>
        <taxon>Bacteria</taxon>
        <taxon>Bacillati</taxon>
        <taxon>Mycoplasmatota</taxon>
        <taxon>Mycoplasmoidales</taxon>
        <taxon>Metamycoplasmataceae</taxon>
        <taxon>Metamycoplasma</taxon>
    </lineage>
</organism>
<accession>A0A3B0P314</accession>
<dbReference type="SUPFAM" id="SSF53383">
    <property type="entry name" value="PLP-dependent transferases"/>
    <property type="match status" value="1"/>
</dbReference>
<reference evidence="5" key="1">
    <citation type="submission" date="2018-06" db="EMBL/GenBank/DDBJ databases">
        <authorList>
            <consortium name="Pathogen Informatics"/>
        </authorList>
    </citation>
    <scope>NUCLEOTIDE SEQUENCE [LARGE SCALE GENOMIC DNA]</scope>
    <source>
        <strain evidence="5">NCTC10135</strain>
    </source>
</reference>
<dbReference type="PANTHER" id="PTHR43586:SF8">
    <property type="entry name" value="CYSTEINE DESULFURASE 1, CHLOROPLASTIC"/>
    <property type="match status" value="1"/>
</dbReference>
<evidence type="ECO:0000313" key="4">
    <source>
        <dbReference type="EMBL" id="SYV90657.1"/>
    </source>
</evidence>
<dbReference type="InterPro" id="IPR015424">
    <property type="entry name" value="PyrdxlP-dep_Trfase"/>
</dbReference>
<keyword evidence="2" id="KW-0663">Pyridoxal phosphate</keyword>
<gene>
    <name evidence="4" type="primary">csd</name>
    <name evidence="4" type="ORF">NCTC10135_01181</name>
</gene>
<protein>
    <submittedName>
        <fullName evidence="4">Probable cysteine desulfurase</fullName>
        <ecNumber evidence="4">2.8.1.7</ecNumber>
    </submittedName>
</protein>
<sequence>MQLGEAISFFLSFDIKDIIEHEKELANYAFDALSKIKNIEIASQRGDTIILFNIKNIPPQDVASYLGNRDIYVRSGAFCAYKFKEINNFSNAYVRISLAMYNQKNDIDKLVQVLKTGGNFIEIL</sequence>
<dbReference type="KEGG" id="mala:NCTC10135_01181"/>
<dbReference type="Pfam" id="PF00266">
    <property type="entry name" value="Aminotran_5"/>
    <property type="match status" value="1"/>
</dbReference>
<proteinExistence type="predicted"/>
<dbReference type="InterPro" id="IPR015422">
    <property type="entry name" value="PyrdxlP-dep_Trfase_small"/>
</dbReference>
<evidence type="ECO:0000259" key="3">
    <source>
        <dbReference type="Pfam" id="PF00266"/>
    </source>
</evidence>
<dbReference type="EMBL" id="LS991949">
    <property type="protein sequence ID" value="SYV90657.1"/>
    <property type="molecule type" value="Genomic_DNA"/>
</dbReference>